<dbReference type="Pfam" id="PF02632">
    <property type="entry name" value="BioY"/>
    <property type="match status" value="1"/>
</dbReference>
<comment type="caution">
    <text evidence="4">The sequence shown here is derived from an EMBL/GenBank/DDBJ whole genome shotgun (WGS) entry which is preliminary data.</text>
</comment>
<feature type="transmembrane region" description="Helical" evidence="3">
    <location>
        <begin position="170"/>
        <end position="188"/>
    </location>
</feature>
<evidence type="ECO:0000313" key="4">
    <source>
        <dbReference type="EMBL" id="RNI22913.1"/>
    </source>
</evidence>
<feature type="transmembrane region" description="Helical" evidence="3">
    <location>
        <begin position="52"/>
        <end position="74"/>
    </location>
</feature>
<evidence type="ECO:0000313" key="5">
    <source>
        <dbReference type="Proteomes" id="UP000271678"/>
    </source>
</evidence>
<evidence type="ECO:0000256" key="2">
    <source>
        <dbReference type="PIRNR" id="PIRNR016661"/>
    </source>
</evidence>
<dbReference type="GO" id="GO:0015225">
    <property type="term" value="F:biotin transmembrane transporter activity"/>
    <property type="evidence" value="ECO:0007669"/>
    <property type="project" value="UniProtKB-UniRule"/>
</dbReference>
<feature type="transmembrane region" description="Helical" evidence="3">
    <location>
        <begin position="20"/>
        <end position="40"/>
    </location>
</feature>
<proteinExistence type="inferred from homology"/>
<reference evidence="4 5" key="1">
    <citation type="submission" date="2018-11" db="EMBL/GenBank/DDBJ databases">
        <title>Draft genome of Simplicispira Flexivirga sp. BO-16.</title>
        <authorList>
            <person name="Im W.T."/>
        </authorList>
    </citation>
    <scope>NUCLEOTIDE SEQUENCE [LARGE SCALE GENOMIC DNA]</scope>
    <source>
        <strain evidence="4 5">BO-16</strain>
    </source>
</reference>
<dbReference type="PIRSF" id="PIRSF016661">
    <property type="entry name" value="BioY"/>
    <property type="match status" value="1"/>
</dbReference>
<accession>A0A3M9MDJ6</accession>
<dbReference type="EMBL" id="RJJQ01000007">
    <property type="protein sequence ID" value="RNI22913.1"/>
    <property type="molecule type" value="Genomic_DNA"/>
</dbReference>
<keyword evidence="2" id="KW-1003">Cell membrane</keyword>
<sequence length="191" mass="19206">MSTNTLAPTLVRVPAVWREAALVATGVLFVALCAQVVIPLPFTPVPITGQTFAALLVGGAYGAVRSAATIAAYIGVGMLGVPIFADGAHGTSVLFSATGGYLAGMLIAAAIVGAAAEKGWDKALFSSVLAMFVGSAVIYAVGAGWLAIDLGVGPARAFDLGVRPFLAGDLIKLALAGALLPAAWRLVARSR</sequence>
<evidence type="ECO:0000256" key="3">
    <source>
        <dbReference type="SAM" id="Phobius"/>
    </source>
</evidence>
<dbReference type="RefSeq" id="WP_123271113.1">
    <property type="nucleotide sequence ID" value="NZ_RJJQ01000007.1"/>
</dbReference>
<dbReference type="Gene3D" id="1.10.1760.20">
    <property type="match status" value="1"/>
</dbReference>
<comment type="similarity">
    <text evidence="1 2">Belongs to the BioY family.</text>
</comment>
<feature type="transmembrane region" description="Helical" evidence="3">
    <location>
        <begin position="94"/>
        <end position="116"/>
    </location>
</feature>
<dbReference type="InterPro" id="IPR003784">
    <property type="entry name" value="BioY"/>
</dbReference>
<protein>
    <recommendedName>
        <fullName evidence="2">Biotin transporter</fullName>
    </recommendedName>
</protein>
<keyword evidence="3" id="KW-1133">Transmembrane helix</keyword>
<dbReference type="Proteomes" id="UP000271678">
    <property type="component" value="Unassembled WGS sequence"/>
</dbReference>
<dbReference type="PANTHER" id="PTHR34295:SF1">
    <property type="entry name" value="BIOTIN TRANSPORTER BIOY"/>
    <property type="match status" value="1"/>
</dbReference>
<keyword evidence="2 3" id="KW-0472">Membrane</keyword>
<gene>
    <name evidence="4" type="ORF">EFY87_08895</name>
</gene>
<keyword evidence="2" id="KW-0813">Transport</keyword>
<comment type="subcellular location">
    <subcellularLocation>
        <location evidence="2">Cell membrane</location>
        <topology evidence="2">Multi-pass membrane protein</topology>
    </subcellularLocation>
</comment>
<dbReference type="GO" id="GO:0005886">
    <property type="term" value="C:plasma membrane"/>
    <property type="evidence" value="ECO:0007669"/>
    <property type="project" value="UniProtKB-SubCell"/>
</dbReference>
<dbReference type="AlphaFoldDB" id="A0A3M9MDJ6"/>
<keyword evidence="5" id="KW-1185">Reference proteome</keyword>
<evidence type="ECO:0000256" key="1">
    <source>
        <dbReference type="ARBA" id="ARBA00010692"/>
    </source>
</evidence>
<name>A0A3M9MDJ6_9MICO</name>
<feature type="transmembrane region" description="Helical" evidence="3">
    <location>
        <begin position="128"/>
        <end position="148"/>
    </location>
</feature>
<organism evidence="4 5">
    <name type="scientific">Flexivirga caeni</name>
    <dbReference type="NCBI Taxonomy" id="2294115"/>
    <lineage>
        <taxon>Bacteria</taxon>
        <taxon>Bacillati</taxon>
        <taxon>Actinomycetota</taxon>
        <taxon>Actinomycetes</taxon>
        <taxon>Micrococcales</taxon>
        <taxon>Dermacoccaceae</taxon>
        <taxon>Flexivirga</taxon>
    </lineage>
</organism>
<keyword evidence="3" id="KW-0812">Transmembrane</keyword>
<dbReference type="PANTHER" id="PTHR34295">
    <property type="entry name" value="BIOTIN TRANSPORTER BIOY"/>
    <property type="match status" value="1"/>
</dbReference>
<dbReference type="OrthoDB" id="1496139at2"/>